<evidence type="ECO:0000313" key="2">
    <source>
        <dbReference type="EMBL" id="CAL5062078.1"/>
    </source>
</evidence>
<organism evidence="2 3">
    <name type="scientific">Urochloa decumbens</name>
    <dbReference type="NCBI Taxonomy" id="240449"/>
    <lineage>
        <taxon>Eukaryota</taxon>
        <taxon>Viridiplantae</taxon>
        <taxon>Streptophyta</taxon>
        <taxon>Embryophyta</taxon>
        <taxon>Tracheophyta</taxon>
        <taxon>Spermatophyta</taxon>
        <taxon>Magnoliopsida</taxon>
        <taxon>Liliopsida</taxon>
        <taxon>Poales</taxon>
        <taxon>Poaceae</taxon>
        <taxon>PACMAD clade</taxon>
        <taxon>Panicoideae</taxon>
        <taxon>Panicodae</taxon>
        <taxon>Paniceae</taxon>
        <taxon>Melinidinae</taxon>
        <taxon>Urochloa</taxon>
    </lineage>
</organism>
<accession>A0ABC9ESD6</accession>
<dbReference type="EMBL" id="OZ075115">
    <property type="protein sequence ID" value="CAL5062078.1"/>
    <property type="molecule type" value="Genomic_DNA"/>
</dbReference>
<dbReference type="Pfam" id="PF03478">
    <property type="entry name" value="Beta-prop_KIB1-4"/>
    <property type="match status" value="1"/>
</dbReference>
<evidence type="ECO:0000259" key="1">
    <source>
        <dbReference type="Pfam" id="PF03478"/>
    </source>
</evidence>
<protein>
    <recommendedName>
        <fullName evidence="1">KIB1-4 beta-propeller domain-containing protein</fullName>
    </recommendedName>
</protein>
<dbReference type="AlphaFoldDB" id="A0ABC9ESD6"/>
<keyword evidence="3" id="KW-1185">Reference proteome</keyword>
<sequence>MPCTLSTQRGARPAEETAADKGWSSLPDDLVIKVGNCLLADNDIYSHMNFRAVCLSWRSATKEAKPGCFQPSKWALLDRHDNILTFVNVETGQFLVKNIPLLRKYFFVGATGGGMIILEEPTPPNQVRVLNPFTGLILCFKASLPTIGWVSEAAVTTSPIMLFVVSGKAGNIMWADEDSEHFQEFGVAYRNTPLFMAPFGRKVYLSDQEGSILSFTVTSATEEHSHRSAQTISMATTIPSAGHFAWDCYLMRSGGDLLLVTRPWYEIHGKPVVHRVDTERNGLEMVTSIGNRALFLGDAKCLSIDANKLQGIEGGCIYFVDPVVTADNGRASLMTTFRVADQVQDDIILDLATMAGGSHQPFTLAQVFANYCRSIYSSEREALTDPQ</sequence>
<feature type="domain" description="KIB1-4 beta-propeller" evidence="1">
    <location>
        <begin position="89"/>
        <end position="327"/>
    </location>
</feature>
<dbReference type="InterPro" id="IPR005174">
    <property type="entry name" value="KIB1-4_b-propeller"/>
</dbReference>
<dbReference type="PANTHER" id="PTHR33165">
    <property type="entry name" value="F-BOX DOMAIN CONTAINING PROTEIN-LIKE-RELATED"/>
    <property type="match status" value="1"/>
</dbReference>
<reference evidence="2 3" key="2">
    <citation type="submission" date="2024-10" db="EMBL/GenBank/DDBJ databases">
        <authorList>
            <person name="Ryan C."/>
        </authorList>
    </citation>
    <scope>NUCLEOTIDE SEQUENCE [LARGE SCALE GENOMIC DNA]</scope>
</reference>
<evidence type="ECO:0000313" key="3">
    <source>
        <dbReference type="Proteomes" id="UP001497457"/>
    </source>
</evidence>
<gene>
    <name evidence="2" type="ORF">URODEC1_LOCUS98093</name>
</gene>
<proteinExistence type="predicted"/>
<reference evidence="3" key="1">
    <citation type="submission" date="2024-06" db="EMBL/GenBank/DDBJ databases">
        <authorList>
            <person name="Ryan C."/>
        </authorList>
    </citation>
    <scope>NUCLEOTIDE SEQUENCE [LARGE SCALE GENOMIC DNA]</scope>
</reference>
<name>A0ABC9ESD6_9POAL</name>
<dbReference type="Proteomes" id="UP001497457">
    <property type="component" value="Chromosome 5rd"/>
</dbReference>
<dbReference type="PANTHER" id="PTHR33165:SF30">
    <property type="entry name" value="DUF295 DOMAIN-CONTAINING PROTEIN"/>
    <property type="match status" value="1"/>
</dbReference>